<dbReference type="GO" id="GO:0032259">
    <property type="term" value="P:methylation"/>
    <property type="evidence" value="ECO:0007669"/>
    <property type="project" value="UniProtKB-KW"/>
</dbReference>
<sequence>MLDYLIIGQGLAGTCLAHQLIKDNKSFKIIDKITNSASVISSGIYNPVVLKRFTPVWNAQIEIDKLINEFTQFENLLQIPLIKRCDLFRVLANKDEVKTWSKKSLRNENLIPFLDSEIISNSNPQVKASFGLGRVKQTGRIRVNDLLSQFRNFLIAKNQLIDETLDFSLLEPKENCISYKQIEAKKIVFCDGYSLKKNPYFSYLPMEGLKGETMLIHAEKLDLTSIVKSKVFIMPTDHENYYYIGATYHYRTINDLVTTEGRDELINNLNKFIETEYKIVRQFAGIRPTVIDRRPLIGNHPKYRNMFLFNGLGSRGVMLAPKMAEELYNYMEYKVELQKEIDINRFNS</sequence>
<evidence type="ECO:0000259" key="10">
    <source>
        <dbReference type="Pfam" id="PF01266"/>
    </source>
</evidence>
<dbReference type="PANTHER" id="PTHR13847:SF283">
    <property type="entry name" value="TRNA 5-METHYLAMINOMETHYL-2-THIOURIDINE BIOSYNTHESIS BIFUNCTIONAL PROTEIN MNMC"/>
    <property type="match status" value="1"/>
</dbReference>
<evidence type="ECO:0000256" key="4">
    <source>
        <dbReference type="ARBA" id="ARBA00022679"/>
    </source>
</evidence>
<dbReference type="SUPFAM" id="SSF51971">
    <property type="entry name" value="Nucleotide-binding domain"/>
    <property type="match status" value="1"/>
</dbReference>
<dbReference type="SUPFAM" id="SSF54373">
    <property type="entry name" value="FAD-linked reductases, C-terminal domain"/>
    <property type="match status" value="1"/>
</dbReference>
<reference evidence="11 12" key="1">
    <citation type="submission" date="2019-02" db="EMBL/GenBank/DDBJ databases">
        <title>Apibacter muscae sp. nov.: a novel member of the house fly microbiota.</title>
        <authorList>
            <person name="Park R."/>
        </authorList>
    </citation>
    <scope>NUCLEOTIDE SEQUENCE [LARGE SCALE GENOMIC DNA]</scope>
    <source>
        <strain evidence="11 12">AL1</strain>
    </source>
</reference>
<protein>
    <submittedName>
        <fullName evidence="11">FAD-binding oxidoreductase</fullName>
    </submittedName>
</protein>
<dbReference type="Gene3D" id="3.30.9.10">
    <property type="entry name" value="D-Amino Acid Oxidase, subunit A, domain 2"/>
    <property type="match status" value="1"/>
</dbReference>
<keyword evidence="7" id="KW-0274">FAD</keyword>
<gene>
    <name evidence="11" type="ORF">ETU09_07360</name>
</gene>
<dbReference type="RefSeq" id="WP_146292859.1">
    <property type="nucleotide sequence ID" value="NZ_SELH01000022.1"/>
</dbReference>
<dbReference type="EMBL" id="SELH01000022">
    <property type="protein sequence ID" value="TWP27461.1"/>
    <property type="molecule type" value="Genomic_DNA"/>
</dbReference>
<evidence type="ECO:0000256" key="8">
    <source>
        <dbReference type="ARBA" id="ARBA00023002"/>
    </source>
</evidence>
<accession>A0A563DC15</accession>
<dbReference type="GO" id="GO:0016491">
    <property type="term" value="F:oxidoreductase activity"/>
    <property type="evidence" value="ECO:0007669"/>
    <property type="project" value="UniProtKB-KW"/>
</dbReference>
<evidence type="ECO:0000313" key="12">
    <source>
        <dbReference type="Proteomes" id="UP000319499"/>
    </source>
</evidence>
<dbReference type="Pfam" id="PF01266">
    <property type="entry name" value="DAO"/>
    <property type="match status" value="1"/>
</dbReference>
<evidence type="ECO:0000256" key="9">
    <source>
        <dbReference type="ARBA" id="ARBA00023268"/>
    </source>
</evidence>
<feature type="domain" description="FAD dependent oxidoreductase" evidence="10">
    <location>
        <begin position="3"/>
        <end position="327"/>
    </location>
</feature>
<dbReference type="GO" id="GO:0005737">
    <property type="term" value="C:cytoplasm"/>
    <property type="evidence" value="ECO:0007669"/>
    <property type="project" value="TreeGrafter"/>
</dbReference>
<comment type="caution">
    <text evidence="11">The sequence shown here is derived from an EMBL/GenBank/DDBJ whole genome shotgun (WGS) entry which is preliminary data.</text>
</comment>
<dbReference type="GO" id="GO:0008168">
    <property type="term" value="F:methyltransferase activity"/>
    <property type="evidence" value="ECO:0007669"/>
    <property type="project" value="UniProtKB-KW"/>
</dbReference>
<evidence type="ECO:0000256" key="7">
    <source>
        <dbReference type="ARBA" id="ARBA00022827"/>
    </source>
</evidence>
<keyword evidence="2" id="KW-0489">Methyltransferase</keyword>
<keyword evidence="8" id="KW-0560">Oxidoreductase</keyword>
<keyword evidence="3" id="KW-0285">Flavoprotein</keyword>
<evidence type="ECO:0000256" key="6">
    <source>
        <dbReference type="ARBA" id="ARBA00022694"/>
    </source>
</evidence>
<keyword evidence="1" id="KW-0963">Cytoplasm</keyword>
<dbReference type="GO" id="GO:0008033">
    <property type="term" value="P:tRNA processing"/>
    <property type="evidence" value="ECO:0007669"/>
    <property type="project" value="UniProtKB-KW"/>
</dbReference>
<evidence type="ECO:0000256" key="5">
    <source>
        <dbReference type="ARBA" id="ARBA00022691"/>
    </source>
</evidence>
<keyword evidence="4" id="KW-0808">Transferase</keyword>
<dbReference type="PANTHER" id="PTHR13847">
    <property type="entry name" value="SARCOSINE DEHYDROGENASE-RELATED"/>
    <property type="match status" value="1"/>
</dbReference>
<organism evidence="11 12">
    <name type="scientific">Apibacter muscae</name>
    <dbReference type="NCBI Taxonomy" id="2509004"/>
    <lineage>
        <taxon>Bacteria</taxon>
        <taxon>Pseudomonadati</taxon>
        <taxon>Bacteroidota</taxon>
        <taxon>Flavobacteriia</taxon>
        <taxon>Flavobacteriales</taxon>
        <taxon>Weeksellaceae</taxon>
        <taxon>Apibacter</taxon>
    </lineage>
</organism>
<dbReference type="Gene3D" id="3.50.50.60">
    <property type="entry name" value="FAD/NAD(P)-binding domain"/>
    <property type="match status" value="1"/>
</dbReference>
<keyword evidence="5" id="KW-0949">S-adenosyl-L-methionine</keyword>
<evidence type="ECO:0000256" key="2">
    <source>
        <dbReference type="ARBA" id="ARBA00022603"/>
    </source>
</evidence>
<evidence type="ECO:0000313" key="11">
    <source>
        <dbReference type="EMBL" id="TWP27461.1"/>
    </source>
</evidence>
<keyword evidence="9" id="KW-0511">Multifunctional enzyme</keyword>
<keyword evidence="6" id="KW-0819">tRNA processing</keyword>
<dbReference type="InterPro" id="IPR006076">
    <property type="entry name" value="FAD-dep_OxRdtase"/>
</dbReference>
<evidence type="ECO:0000256" key="3">
    <source>
        <dbReference type="ARBA" id="ARBA00022630"/>
    </source>
</evidence>
<dbReference type="InterPro" id="IPR036188">
    <property type="entry name" value="FAD/NAD-bd_sf"/>
</dbReference>
<evidence type="ECO:0000256" key="1">
    <source>
        <dbReference type="ARBA" id="ARBA00022490"/>
    </source>
</evidence>
<keyword evidence="12" id="KW-1185">Reference proteome</keyword>
<name>A0A563DC15_9FLAO</name>
<dbReference type="Proteomes" id="UP000319499">
    <property type="component" value="Unassembled WGS sequence"/>
</dbReference>
<dbReference type="AlphaFoldDB" id="A0A563DC15"/>
<dbReference type="OrthoDB" id="214253at2"/>
<proteinExistence type="predicted"/>